<comment type="caution">
    <text evidence="1">The sequence shown here is derived from an EMBL/GenBank/DDBJ whole genome shotgun (WGS) entry which is preliminary data.</text>
</comment>
<evidence type="ECO:0000313" key="2">
    <source>
        <dbReference type="Proteomes" id="UP000003150"/>
    </source>
</evidence>
<sequence>MPATDGHAFEVASSNRWSYHSPCRSANYDFGTHHPRVQGEVTSLEPAALRA</sequence>
<dbReference type="AlphaFoldDB" id="D4TYX8"/>
<dbReference type="EMBL" id="ACYT02000031">
    <property type="protein sequence ID" value="EFF79933.1"/>
    <property type="molecule type" value="Genomic_DNA"/>
</dbReference>
<protein>
    <submittedName>
        <fullName evidence="1">Uncharacterized protein</fullName>
    </submittedName>
</protein>
<dbReference type="Proteomes" id="UP000003150">
    <property type="component" value="Unassembled WGS sequence"/>
</dbReference>
<reference evidence="1 2" key="1">
    <citation type="submission" date="2009-10" db="EMBL/GenBank/DDBJ databases">
        <authorList>
            <person name="Weinstock G."/>
            <person name="Sodergren E."/>
            <person name="Clifton S."/>
            <person name="Fulton L."/>
            <person name="Fulton B."/>
            <person name="Courtney L."/>
            <person name="Fronick C."/>
            <person name="Harrison M."/>
            <person name="Strong C."/>
            <person name="Farmer C."/>
            <person name="Delahaunty K."/>
            <person name="Markovic C."/>
            <person name="Hall O."/>
            <person name="Minx P."/>
            <person name="Tomlinson C."/>
            <person name="Mitreva M."/>
            <person name="Nelson J."/>
            <person name="Hou S."/>
            <person name="Wollam A."/>
            <person name="Pepin K.H."/>
            <person name="Johnson M."/>
            <person name="Bhonagiri V."/>
            <person name="Nash W.E."/>
            <person name="Warren W."/>
            <person name="Chinwalla A."/>
            <person name="Mardis E.R."/>
            <person name="Wilson R.K."/>
        </authorList>
    </citation>
    <scope>NUCLEOTIDE SEQUENCE [LARGE SCALE GENOMIC DNA]</scope>
    <source>
        <strain evidence="1 2">F0309</strain>
    </source>
</reference>
<dbReference type="HOGENOM" id="CLU_3094693_0_0_11"/>
<name>D4TYX8_9ACTO</name>
<proteinExistence type="predicted"/>
<accession>D4TYX8</accession>
<organism evidence="1 2">
    <name type="scientific">Schaalia odontolytica F0309</name>
    <dbReference type="NCBI Taxonomy" id="649742"/>
    <lineage>
        <taxon>Bacteria</taxon>
        <taxon>Bacillati</taxon>
        <taxon>Actinomycetota</taxon>
        <taxon>Actinomycetes</taxon>
        <taxon>Actinomycetales</taxon>
        <taxon>Actinomycetaceae</taxon>
        <taxon>Schaalia</taxon>
    </lineage>
</organism>
<dbReference type="PATRIC" id="fig|649742.3.peg.904"/>
<gene>
    <name evidence="1" type="ORF">HMPREF0970_01156</name>
</gene>
<evidence type="ECO:0000313" key="1">
    <source>
        <dbReference type="EMBL" id="EFF79933.1"/>
    </source>
</evidence>